<evidence type="ECO:0000256" key="1">
    <source>
        <dbReference type="ARBA" id="ARBA00022737"/>
    </source>
</evidence>
<dbReference type="InterPro" id="IPR011333">
    <property type="entry name" value="SKP1/BTB/POZ_sf"/>
</dbReference>
<reference evidence="6 7" key="1">
    <citation type="submission" date="2014-09" db="EMBL/GenBank/DDBJ databases">
        <authorList>
            <person name="Magalhaes I.L.F."/>
            <person name="Oliveira U."/>
            <person name="Santos F.R."/>
            <person name="Vidigal T.H.D.A."/>
            <person name="Brescovit A.D."/>
            <person name="Santos A.J."/>
        </authorList>
    </citation>
    <scope>NUCLEOTIDE SEQUENCE [LARGE SCALE GENOMIC DNA]</scope>
</reference>
<dbReference type="InterPro" id="IPR002110">
    <property type="entry name" value="Ankyrin_rpt"/>
</dbReference>
<dbReference type="InterPro" id="IPR051625">
    <property type="entry name" value="Signaling_Regulatory_Domain"/>
</dbReference>
<dbReference type="Proteomes" id="UP000054845">
    <property type="component" value="Unassembled WGS sequence"/>
</dbReference>
<dbReference type="SUPFAM" id="SSF50985">
    <property type="entry name" value="RCC1/BLIP-II"/>
    <property type="match status" value="1"/>
</dbReference>
<keyword evidence="1" id="KW-0677">Repeat</keyword>
<feature type="compositionally biased region" description="Basic and acidic residues" evidence="4">
    <location>
        <begin position="1172"/>
        <end position="1201"/>
    </location>
</feature>
<dbReference type="Gene3D" id="2.130.10.30">
    <property type="entry name" value="Regulator of chromosome condensation 1/beta-lactamase-inhibitor protein II"/>
    <property type="match status" value="2"/>
</dbReference>
<feature type="compositionally biased region" description="Low complexity" evidence="4">
    <location>
        <begin position="1036"/>
        <end position="1056"/>
    </location>
</feature>
<protein>
    <submittedName>
        <fullName evidence="6">Uncharacterized conserved protein, contains ankyrin and BTB/POZ domains</fullName>
    </submittedName>
</protein>
<dbReference type="InterPro" id="IPR036770">
    <property type="entry name" value="Ankyrin_rpt-contain_sf"/>
</dbReference>
<feature type="region of interest" description="Disordered" evidence="4">
    <location>
        <begin position="1036"/>
        <end position="1117"/>
    </location>
</feature>
<dbReference type="STRING" id="401625.A0A0P1BND0"/>
<feature type="compositionally biased region" description="Polar residues" evidence="4">
    <location>
        <begin position="912"/>
        <end position="923"/>
    </location>
</feature>
<feature type="repeat" description="RCC1" evidence="3">
    <location>
        <begin position="90"/>
        <end position="157"/>
    </location>
</feature>
<sequence length="1294" mass="139307">MSTLGGLNINAADGENGWTPLHRALYHGNILTAQLLLRRSAGSGAADGRLKDYEGLTPFDLYNSTVTGSAPSPGEAGGKAVGPAAKIPPGELYAWGANRNYSLGHGDGSDRALPERVRVLRPEDAERAAMEPGHYFNRIGIKDIVMNKYTTYVLTDETSSNVRCAGIGGNGRLGRSSSTQTKLETLKDFHERAVAISVGDDHTCIVTETGHLYTFGHNKFQQLGFVIEHGQGTVGSTQIPRSVSGTSVATFGGTTSGPPIPASNFDVQISPRRVVGTLKKEEVLGVAAGKLHTAAFTADALYTWGTNTGQLGYDRNASAVQVTPRKVTAITAAQKIRNLAVSSFATACLLHSGDVLILHNDSHFVLRFPQPGFSSDMSVFRPRQARPKPLIKRLVSGPNNQFAAISDMGDVFTFSFGHPSEYGSGSITSGNVASAKQLGVKPQLIWSVRKNKKIGAAEDVSLGQGSDLILTTESGHVFVRSRPSDAQGSGSGSAKGKAGWRPIPFLQRVVKVAMNESGGYAAIKAEVQLREIKPRGRSLPDDLLDLLLHLKAPSQHGQGYDAMRDITAEVTQLGLLSGEDEGGVSDEEYDSDSDVTGTATENAVKTAKLIGEAVRRWNIEGESNPRFGAFSLATPPFGVDLFVIAGKQYIPAHRAMVASRVPLLSAALERRSSNEHINLPRMPDWTYARWRDGKIVVDMSHMRWDVFRILIEHIYTDRTTELFAGTDQDLKLDSWIDFITEVLGAANEMLLDRLKLVCCALLRRLVLPNNVASLLSSAEFYHAIPLKDALMDYMARTMETLLERAMLEELEPRLVRDLTVFVRQRQDDRMHRSQASDYVTALVVKHQEYFDSLDLPPPSLHLLSQRIGKRAPRSPTHRPVSVHEDVTPSRASTKPRGSRSPAVSPELKPVVSSLTPASSSNANDSGFMFSMDDDDGAMAQDLQQASPSLAAVATRALKTTPSDFSLGSSRGSPSLGAWKAPTVQAEKGKMAMQADEEASTFTKPTGINLRNIMAAEQARRPSGTASILNSASNSALPLGSSTPSLSQTSSSSLGPTFTPQKGVAKAAQRRGPGGDSPWGGSHANAGDLFATSPPASSSSLALDSRTPPSTSGPQSFAAIQEEERSRAEQAVAANETMKRTTFAELIEQDRLDKQAVAARETMKRTTFAELIEQDRLDSEKRSKEDRDREAFEAWFESESRKVRSQMTNPNEGSKRSNKPNGNRGRGRGKSGSSRNDATQPSKAEGGASQKEAGSSVETTHKPKGRRGGAKAQGETFRAAQATDAPSMPVAEAND</sequence>
<evidence type="ECO:0000313" key="7">
    <source>
        <dbReference type="Proteomes" id="UP000054845"/>
    </source>
</evidence>
<evidence type="ECO:0000313" key="6">
    <source>
        <dbReference type="EMBL" id="CEH18392.1"/>
    </source>
</evidence>
<dbReference type="PANTHER" id="PTHR22872:SF2">
    <property type="entry name" value="INHIBITOR OF BRUTON TYROSINE KINASE"/>
    <property type="match status" value="1"/>
</dbReference>
<dbReference type="OrthoDB" id="1893551at2759"/>
<feature type="repeat" description="RCC1" evidence="3">
    <location>
        <begin position="299"/>
        <end position="352"/>
    </location>
</feature>
<feature type="repeat" description="ANK" evidence="2">
    <location>
        <begin position="16"/>
        <end position="48"/>
    </location>
</feature>
<dbReference type="InterPro" id="IPR000210">
    <property type="entry name" value="BTB/POZ_dom"/>
</dbReference>
<feature type="repeat" description="RCC1" evidence="3">
    <location>
        <begin position="210"/>
        <end position="299"/>
    </location>
</feature>
<proteinExistence type="predicted"/>
<dbReference type="PANTHER" id="PTHR22872">
    <property type="entry name" value="BTK-BINDING PROTEIN-RELATED"/>
    <property type="match status" value="1"/>
</dbReference>
<evidence type="ECO:0000256" key="3">
    <source>
        <dbReference type="PROSITE-ProRule" id="PRU00235"/>
    </source>
</evidence>
<dbReference type="InterPro" id="IPR000408">
    <property type="entry name" value="Reg_chr_condens"/>
</dbReference>
<dbReference type="InterPro" id="IPR009091">
    <property type="entry name" value="RCC1/BLIP-II"/>
</dbReference>
<dbReference type="PRINTS" id="PR00633">
    <property type="entry name" value="RCCNDNSATION"/>
</dbReference>
<feature type="compositionally biased region" description="Basic residues" evidence="4">
    <location>
        <begin position="867"/>
        <end position="876"/>
    </location>
</feature>
<dbReference type="PROSITE" id="PS50297">
    <property type="entry name" value="ANK_REP_REGION"/>
    <property type="match status" value="1"/>
</dbReference>
<dbReference type="Pfam" id="PF13540">
    <property type="entry name" value="RCC1_2"/>
    <property type="match status" value="1"/>
</dbReference>
<feature type="compositionally biased region" description="Low complexity" evidence="4">
    <location>
        <begin position="1092"/>
        <end position="1102"/>
    </location>
</feature>
<dbReference type="Gene3D" id="1.25.40.20">
    <property type="entry name" value="Ankyrin repeat-containing domain"/>
    <property type="match status" value="1"/>
</dbReference>
<feature type="region of interest" description="Disordered" evidence="4">
    <location>
        <begin position="867"/>
        <end position="934"/>
    </location>
</feature>
<evidence type="ECO:0000256" key="2">
    <source>
        <dbReference type="PROSITE-ProRule" id="PRU00023"/>
    </source>
</evidence>
<keyword evidence="7" id="KW-1185">Reference proteome</keyword>
<accession>A0A0P1BND0</accession>
<name>A0A0P1BND0_9BASI</name>
<organism evidence="6 7">
    <name type="scientific">Ceraceosorus bombacis</name>
    <dbReference type="NCBI Taxonomy" id="401625"/>
    <lineage>
        <taxon>Eukaryota</taxon>
        <taxon>Fungi</taxon>
        <taxon>Dikarya</taxon>
        <taxon>Basidiomycota</taxon>
        <taxon>Ustilaginomycotina</taxon>
        <taxon>Exobasidiomycetes</taxon>
        <taxon>Ceraceosorales</taxon>
        <taxon>Ceraceosoraceae</taxon>
        <taxon>Ceraceosorus</taxon>
    </lineage>
</organism>
<evidence type="ECO:0000259" key="5">
    <source>
        <dbReference type="PROSITE" id="PS50097"/>
    </source>
</evidence>
<dbReference type="PROSITE" id="PS50012">
    <property type="entry name" value="RCC1_3"/>
    <property type="match status" value="3"/>
</dbReference>
<feature type="region of interest" description="Disordered" evidence="4">
    <location>
        <begin position="1166"/>
        <end position="1294"/>
    </location>
</feature>
<dbReference type="SUPFAM" id="SSF54695">
    <property type="entry name" value="POZ domain"/>
    <property type="match status" value="1"/>
</dbReference>
<evidence type="ECO:0000256" key="4">
    <source>
        <dbReference type="SAM" id="MobiDB-lite"/>
    </source>
</evidence>
<keyword evidence="2" id="KW-0040">ANK repeat</keyword>
<dbReference type="EMBL" id="CCYA01000270">
    <property type="protein sequence ID" value="CEH18392.1"/>
    <property type="molecule type" value="Genomic_DNA"/>
</dbReference>
<dbReference type="SMART" id="SM00225">
    <property type="entry name" value="BTB"/>
    <property type="match status" value="1"/>
</dbReference>
<feature type="domain" description="BTB" evidence="5">
    <location>
        <begin position="639"/>
        <end position="718"/>
    </location>
</feature>
<dbReference type="Pfam" id="PF00415">
    <property type="entry name" value="RCC1"/>
    <property type="match status" value="1"/>
</dbReference>
<dbReference type="PROSITE" id="PS50097">
    <property type="entry name" value="BTB"/>
    <property type="match status" value="1"/>
</dbReference>
<dbReference type="PROSITE" id="PS50088">
    <property type="entry name" value="ANK_REPEAT"/>
    <property type="match status" value="1"/>
</dbReference>
<dbReference type="SUPFAM" id="SSF48403">
    <property type="entry name" value="Ankyrin repeat"/>
    <property type="match status" value="1"/>
</dbReference>
<dbReference type="Gene3D" id="3.30.710.10">
    <property type="entry name" value="Potassium Channel Kv1.1, Chain A"/>
    <property type="match status" value="1"/>
</dbReference>